<feature type="domain" description="Zn(2)-C6 fungal-type" evidence="4">
    <location>
        <begin position="57"/>
        <end position="87"/>
    </location>
</feature>
<dbReference type="PROSITE" id="PS00463">
    <property type="entry name" value="ZN2_CY6_FUNGAL_1"/>
    <property type="match status" value="1"/>
</dbReference>
<dbReference type="InterPro" id="IPR007219">
    <property type="entry name" value="XnlR_reg_dom"/>
</dbReference>
<dbReference type="PANTHER" id="PTHR47431">
    <property type="entry name" value="ZN(II)2CYS6 TRANSCRIPTION FACTOR (EUROFUNG)-RELATED"/>
    <property type="match status" value="1"/>
</dbReference>
<dbReference type="GO" id="GO:0003677">
    <property type="term" value="F:DNA binding"/>
    <property type="evidence" value="ECO:0007669"/>
    <property type="project" value="InterPro"/>
</dbReference>
<evidence type="ECO:0000313" key="6">
    <source>
        <dbReference type="Proteomes" id="UP000184330"/>
    </source>
</evidence>
<protein>
    <recommendedName>
        <fullName evidence="4">Zn(2)-C6 fungal-type domain-containing protein</fullName>
    </recommendedName>
</protein>
<evidence type="ECO:0000313" key="5">
    <source>
        <dbReference type="EMBL" id="CZR55422.1"/>
    </source>
</evidence>
<dbReference type="Pfam" id="PF04082">
    <property type="entry name" value="Fungal_trans"/>
    <property type="match status" value="1"/>
</dbReference>
<evidence type="ECO:0000256" key="2">
    <source>
        <dbReference type="ARBA" id="ARBA00023242"/>
    </source>
</evidence>
<dbReference type="CDD" id="cd12148">
    <property type="entry name" value="fungal_TF_MHR"/>
    <property type="match status" value="1"/>
</dbReference>
<keyword evidence="2" id="KW-0539">Nucleus</keyword>
<sequence length="641" mass="71643">MNSTQHGVVSPRDNEDNLSMFFDFGTPAQEQVEFIRSSSNGQSEQPVQRGGIRVSLACVPCRSRHVKCGAEMPNCSRCLQDDKPCFYAKSRRGMRDRNVPRKRASLREAGKGSPGSSSSAGQSLTSNNPGYLHHGSSSAESYHTAASSESDSPSTSSSKPKSSTKLPNPRRLTELYYSSFHKAHPFLLPRYYFLSRLQSDPESLKHLLPIMHYLGSLFAPDMPTSDLRAAAMKEIEIPNLPPNGFTVQALLLTAIACHSQDELAKARAILDKAIYLALDLRMNSRTFANMERDPVMAESWRRTYWSLYNTDAMFAAVRRAPNFMLFTVDATVELPCEECDYDGIIPRPRTLDEYEARDFEDEEPVFSSFTYLIDLTRILGAILGFDRLPSKEMEIAVNNADAMLVNWKLHLPKEKQSVIDKDENVDEMLFQAQNLLQILLVFIHRPLSRLYHSPIEKISQCAPPPMQRQTTGEEDRTYWLHTKKTLEAAEAAINLYALPCPILNHTPLGICGLALSTLANLSACAYILSGAEWYRTRDRIRLGLGGLKAMGEIWQISKRTEKETKQIARSVFALAQPRGAGVVDSAFAYQVQPVVETSLTSMSTITPDIQALEVGWQELGQLDYFNTWDGMMNPGSSSISA</sequence>
<accession>A0A1L7WRL4</accession>
<dbReference type="EMBL" id="FJOG01000006">
    <property type="protein sequence ID" value="CZR55422.1"/>
    <property type="molecule type" value="Genomic_DNA"/>
</dbReference>
<dbReference type="AlphaFoldDB" id="A0A1L7WRL4"/>
<dbReference type="GO" id="GO:0008270">
    <property type="term" value="F:zinc ion binding"/>
    <property type="evidence" value="ECO:0007669"/>
    <property type="project" value="InterPro"/>
</dbReference>
<dbReference type="GO" id="GO:0006351">
    <property type="term" value="P:DNA-templated transcription"/>
    <property type="evidence" value="ECO:0007669"/>
    <property type="project" value="InterPro"/>
</dbReference>
<reference evidence="5 6" key="1">
    <citation type="submission" date="2016-03" db="EMBL/GenBank/DDBJ databases">
        <authorList>
            <person name="Ploux O."/>
        </authorList>
    </citation>
    <scope>NUCLEOTIDE SEQUENCE [LARGE SCALE GENOMIC DNA]</scope>
    <source>
        <strain evidence="5 6">UAMH 11012</strain>
    </source>
</reference>
<feature type="region of interest" description="Disordered" evidence="3">
    <location>
        <begin position="96"/>
        <end position="168"/>
    </location>
</feature>
<dbReference type="STRING" id="576137.A0A1L7WRL4"/>
<dbReference type="GO" id="GO:0000981">
    <property type="term" value="F:DNA-binding transcription factor activity, RNA polymerase II-specific"/>
    <property type="evidence" value="ECO:0007669"/>
    <property type="project" value="InterPro"/>
</dbReference>
<dbReference type="Pfam" id="PF00172">
    <property type="entry name" value="Zn_clus"/>
    <property type="match status" value="1"/>
</dbReference>
<gene>
    <name evidence="5" type="ORF">PAC_05309</name>
</gene>
<keyword evidence="6" id="KW-1185">Reference proteome</keyword>
<evidence type="ECO:0000256" key="1">
    <source>
        <dbReference type="ARBA" id="ARBA00022723"/>
    </source>
</evidence>
<proteinExistence type="predicted"/>
<dbReference type="Gene3D" id="4.10.240.10">
    <property type="entry name" value="Zn(2)-C6 fungal-type DNA-binding domain"/>
    <property type="match status" value="1"/>
</dbReference>
<dbReference type="Proteomes" id="UP000184330">
    <property type="component" value="Unassembled WGS sequence"/>
</dbReference>
<feature type="compositionally biased region" description="Basic and acidic residues" evidence="3">
    <location>
        <begin position="96"/>
        <end position="110"/>
    </location>
</feature>
<feature type="compositionally biased region" description="Low complexity" evidence="3">
    <location>
        <begin position="147"/>
        <end position="165"/>
    </location>
</feature>
<dbReference type="InterPro" id="IPR036864">
    <property type="entry name" value="Zn2-C6_fun-type_DNA-bd_sf"/>
</dbReference>
<dbReference type="OrthoDB" id="2399539at2759"/>
<evidence type="ECO:0000256" key="3">
    <source>
        <dbReference type="SAM" id="MobiDB-lite"/>
    </source>
</evidence>
<feature type="compositionally biased region" description="Polar residues" evidence="3">
    <location>
        <begin position="135"/>
        <end position="146"/>
    </location>
</feature>
<dbReference type="PANTHER" id="PTHR47431:SF4">
    <property type="entry name" value="ZN(II)2CYS6 TRANSCRIPTION FACTOR (EUROFUNG)"/>
    <property type="match status" value="1"/>
</dbReference>
<dbReference type="PROSITE" id="PS50048">
    <property type="entry name" value="ZN2_CY6_FUNGAL_2"/>
    <property type="match status" value="1"/>
</dbReference>
<dbReference type="CDD" id="cd00067">
    <property type="entry name" value="GAL4"/>
    <property type="match status" value="1"/>
</dbReference>
<keyword evidence="1" id="KW-0479">Metal-binding</keyword>
<feature type="compositionally biased region" description="Low complexity" evidence="3">
    <location>
        <begin position="114"/>
        <end position="126"/>
    </location>
</feature>
<evidence type="ECO:0000259" key="4">
    <source>
        <dbReference type="PROSITE" id="PS50048"/>
    </source>
</evidence>
<dbReference type="InterPro" id="IPR001138">
    <property type="entry name" value="Zn2Cys6_DnaBD"/>
</dbReference>
<name>A0A1L7WRL4_9HELO</name>
<dbReference type="SMART" id="SM00066">
    <property type="entry name" value="GAL4"/>
    <property type="match status" value="1"/>
</dbReference>
<organism evidence="5 6">
    <name type="scientific">Phialocephala subalpina</name>
    <dbReference type="NCBI Taxonomy" id="576137"/>
    <lineage>
        <taxon>Eukaryota</taxon>
        <taxon>Fungi</taxon>
        <taxon>Dikarya</taxon>
        <taxon>Ascomycota</taxon>
        <taxon>Pezizomycotina</taxon>
        <taxon>Leotiomycetes</taxon>
        <taxon>Helotiales</taxon>
        <taxon>Mollisiaceae</taxon>
        <taxon>Phialocephala</taxon>
        <taxon>Phialocephala fortinii species complex</taxon>
    </lineage>
</organism>
<dbReference type="SUPFAM" id="SSF57701">
    <property type="entry name" value="Zn2/Cys6 DNA-binding domain"/>
    <property type="match status" value="1"/>
</dbReference>